<dbReference type="GeneID" id="19309452"/>
<dbReference type="STRING" id="670483.S7Q7M6"/>
<gene>
    <name evidence="2" type="ORF">GLOTRDRAFT_93153</name>
</gene>
<evidence type="ECO:0000313" key="2">
    <source>
        <dbReference type="EMBL" id="EPQ55527.1"/>
    </source>
</evidence>
<dbReference type="EMBL" id="KB469301">
    <property type="protein sequence ID" value="EPQ55527.1"/>
    <property type="molecule type" value="Genomic_DNA"/>
</dbReference>
<name>S7Q7M6_GLOTA</name>
<protein>
    <submittedName>
        <fullName evidence="2">Uncharacterized protein</fullName>
    </submittedName>
</protein>
<dbReference type="RefSeq" id="XP_007865611.1">
    <property type="nucleotide sequence ID" value="XM_007867420.1"/>
</dbReference>
<keyword evidence="3" id="KW-1185">Reference proteome</keyword>
<dbReference type="HOGENOM" id="CLU_616845_0_0_1"/>
<feature type="region of interest" description="Disordered" evidence="1">
    <location>
        <begin position="1"/>
        <end position="72"/>
    </location>
</feature>
<feature type="compositionally biased region" description="Polar residues" evidence="1">
    <location>
        <begin position="62"/>
        <end position="72"/>
    </location>
</feature>
<accession>S7Q7M6</accession>
<dbReference type="AlphaFoldDB" id="S7Q7M6"/>
<dbReference type="KEGG" id="gtr:GLOTRDRAFT_93153"/>
<evidence type="ECO:0000313" key="3">
    <source>
        <dbReference type="Proteomes" id="UP000030669"/>
    </source>
</evidence>
<evidence type="ECO:0000256" key="1">
    <source>
        <dbReference type="SAM" id="MobiDB-lite"/>
    </source>
</evidence>
<dbReference type="OrthoDB" id="6132182at2759"/>
<dbReference type="Proteomes" id="UP000030669">
    <property type="component" value="Unassembled WGS sequence"/>
</dbReference>
<proteinExistence type="predicted"/>
<organism evidence="2 3">
    <name type="scientific">Gloeophyllum trabeum (strain ATCC 11539 / FP-39264 / Madison 617)</name>
    <name type="common">Brown rot fungus</name>
    <dbReference type="NCBI Taxonomy" id="670483"/>
    <lineage>
        <taxon>Eukaryota</taxon>
        <taxon>Fungi</taxon>
        <taxon>Dikarya</taxon>
        <taxon>Basidiomycota</taxon>
        <taxon>Agaricomycotina</taxon>
        <taxon>Agaricomycetes</taxon>
        <taxon>Gloeophyllales</taxon>
        <taxon>Gloeophyllaceae</taxon>
        <taxon>Gloeophyllum</taxon>
    </lineage>
</organism>
<reference evidence="2 3" key="1">
    <citation type="journal article" date="2012" name="Science">
        <title>The Paleozoic origin of enzymatic lignin decomposition reconstructed from 31 fungal genomes.</title>
        <authorList>
            <person name="Floudas D."/>
            <person name="Binder M."/>
            <person name="Riley R."/>
            <person name="Barry K."/>
            <person name="Blanchette R.A."/>
            <person name="Henrissat B."/>
            <person name="Martinez A.T."/>
            <person name="Otillar R."/>
            <person name="Spatafora J.W."/>
            <person name="Yadav J.S."/>
            <person name="Aerts A."/>
            <person name="Benoit I."/>
            <person name="Boyd A."/>
            <person name="Carlson A."/>
            <person name="Copeland A."/>
            <person name="Coutinho P.M."/>
            <person name="de Vries R.P."/>
            <person name="Ferreira P."/>
            <person name="Findley K."/>
            <person name="Foster B."/>
            <person name="Gaskell J."/>
            <person name="Glotzer D."/>
            <person name="Gorecki P."/>
            <person name="Heitman J."/>
            <person name="Hesse C."/>
            <person name="Hori C."/>
            <person name="Igarashi K."/>
            <person name="Jurgens J.A."/>
            <person name="Kallen N."/>
            <person name="Kersten P."/>
            <person name="Kohler A."/>
            <person name="Kuees U."/>
            <person name="Kumar T.K.A."/>
            <person name="Kuo A."/>
            <person name="LaButti K."/>
            <person name="Larrondo L.F."/>
            <person name="Lindquist E."/>
            <person name="Ling A."/>
            <person name="Lombard V."/>
            <person name="Lucas S."/>
            <person name="Lundell T."/>
            <person name="Martin R."/>
            <person name="McLaughlin D.J."/>
            <person name="Morgenstern I."/>
            <person name="Morin E."/>
            <person name="Murat C."/>
            <person name="Nagy L.G."/>
            <person name="Nolan M."/>
            <person name="Ohm R.A."/>
            <person name="Patyshakuliyeva A."/>
            <person name="Rokas A."/>
            <person name="Ruiz-Duenas F.J."/>
            <person name="Sabat G."/>
            <person name="Salamov A."/>
            <person name="Samejima M."/>
            <person name="Schmutz J."/>
            <person name="Slot J.C."/>
            <person name="St John F."/>
            <person name="Stenlid J."/>
            <person name="Sun H."/>
            <person name="Sun S."/>
            <person name="Syed K."/>
            <person name="Tsang A."/>
            <person name="Wiebenga A."/>
            <person name="Young D."/>
            <person name="Pisabarro A."/>
            <person name="Eastwood D.C."/>
            <person name="Martin F."/>
            <person name="Cullen D."/>
            <person name="Grigoriev I.V."/>
            <person name="Hibbett D.S."/>
        </authorList>
    </citation>
    <scope>NUCLEOTIDE SEQUENCE [LARGE SCALE GENOMIC DNA]</scope>
    <source>
        <strain evidence="2 3">ATCC 11539</strain>
    </source>
</reference>
<sequence>MVYHSRYRRGSFSPIPSISQDKQEWIGDKRNVPENSTDFNPADGKDTGAVPSRFGGMDFRNTESSPSGSMSIRNSTLAMDIRVPTMTAESILSPNLGGLTMPSTTALAPFSMENGKYWTSSAARHLDSLAKVPKYYSYPEVAGVKVDKSIPLSKRIALRSKLREYYGLKLKASAPREHTPLANLPLYQIPNESVPEGYSLLQEFRHFVAVVQTNEFAFNSPYTVKLNYTKPGRPEEEIFIGLSQCSPDPITVTACQGCIMRRDALGSTIRGAIPISSEIVMDALSDVTGALLSEEDVLARFKDHLRGVIVNKSGAPVGVAQGGPAGLTRGGLTHDDALDKFAVPDITLVSAGAARKLDGDFKWIDWQNHGKVFLRGHHQWTKDFWVMLPTAPRRKIKRHSTNVQTLGLFYALAMPSTEGCGNDIRCTICNKYSGGFITGSGTFS</sequence>
<feature type="compositionally biased region" description="Basic and acidic residues" evidence="1">
    <location>
        <begin position="21"/>
        <end position="32"/>
    </location>
</feature>